<name>A0ABV9GRY9_9BACL</name>
<organism evidence="1 2">
    <name type="scientific">Camelliibacillus cellulosilyticus</name>
    <dbReference type="NCBI Taxonomy" id="2174486"/>
    <lineage>
        <taxon>Bacteria</taxon>
        <taxon>Bacillati</taxon>
        <taxon>Bacillota</taxon>
        <taxon>Bacilli</taxon>
        <taxon>Bacillales</taxon>
        <taxon>Sporolactobacillaceae</taxon>
        <taxon>Camelliibacillus</taxon>
    </lineage>
</organism>
<reference evidence="2" key="1">
    <citation type="journal article" date="2019" name="Int. J. Syst. Evol. Microbiol.">
        <title>The Global Catalogue of Microorganisms (GCM) 10K type strain sequencing project: providing services to taxonomists for standard genome sequencing and annotation.</title>
        <authorList>
            <consortium name="The Broad Institute Genomics Platform"/>
            <consortium name="The Broad Institute Genome Sequencing Center for Infectious Disease"/>
            <person name="Wu L."/>
            <person name="Ma J."/>
        </authorList>
    </citation>
    <scope>NUCLEOTIDE SEQUENCE [LARGE SCALE GENOMIC DNA]</scope>
    <source>
        <strain evidence="2">CGMCC 1.16306</strain>
    </source>
</reference>
<dbReference type="Proteomes" id="UP001596022">
    <property type="component" value="Unassembled WGS sequence"/>
</dbReference>
<evidence type="ECO:0000313" key="1">
    <source>
        <dbReference type="EMBL" id="MFC4619430.1"/>
    </source>
</evidence>
<protein>
    <submittedName>
        <fullName evidence="1">Uncharacterized protein</fullName>
    </submittedName>
</protein>
<evidence type="ECO:0000313" key="2">
    <source>
        <dbReference type="Proteomes" id="UP001596022"/>
    </source>
</evidence>
<accession>A0ABV9GRY9</accession>
<proteinExistence type="predicted"/>
<dbReference type="RefSeq" id="WP_376846526.1">
    <property type="nucleotide sequence ID" value="NZ_JBHSFW010000008.1"/>
</dbReference>
<comment type="caution">
    <text evidence="1">The sequence shown here is derived from an EMBL/GenBank/DDBJ whole genome shotgun (WGS) entry which is preliminary data.</text>
</comment>
<gene>
    <name evidence="1" type="ORF">ACFO4N_11965</name>
</gene>
<sequence>MIKDGSIDYMTPQIYWSRQLDVANYSVLLDWWSREVTTYNDAHPVNLYIGLADSQTIRSVTIPIQPGTIHTSYPGNLDNRSNGIAKGQMHFSLRQIENNALGTRLVSMPSPNFPASPFEAVKVSMFISATIIRLLV</sequence>
<keyword evidence="2" id="KW-1185">Reference proteome</keyword>
<dbReference type="EMBL" id="JBHSFW010000008">
    <property type="protein sequence ID" value="MFC4619430.1"/>
    <property type="molecule type" value="Genomic_DNA"/>
</dbReference>